<sequence length="56" mass="6330">MAQEERTLVGLKNMAPLMAISTHRFRNTPALYELIGPVTTLPTHLHRISTSWTLDV</sequence>
<accession>A0A0C9WLS7</accession>
<keyword evidence="2" id="KW-1185">Reference proteome</keyword>
<dbReference type="AlphaFoldDB" id="A0A0C9WLS7"/>
<gene>
    <name evidence="1" type="ORF">K443DRAFT_681449</name>
</gene>
<evidence type="ECO:0000313" key="1">
    <source>
        <dbReference type="EMBL" id="KIJ97499.1"/>
    </source>
</evidence>
<dbReference type="HOGENOM" id="CLU_3014495_0_0_1"/>
<organism evidence="1 2">
    <name type="scientific">Laccaria amethystina LaAM-08-1</name>
    <dbReference type="NCBI Taxonomy" id="1095629"/>
    <lineage>
        <taxon>Eukaryota</taxon>
        <taxon>Fungi</taxon>
        <taxon>Dikarya</taxon>
        <taxon>Basidiomycota</taxon>
        <taxon>Agaricomycotina</taxon>
        <taxon>Agaricomycetes</taxon>
        <taxon>Agaricomycetidae</taxon>
        <taxon>Agaricales</taxon>
        <taxon>Agaricineae</taxon>
        <taxon>Hydnangiaceae</taxon>
        <taxon>Laccaria</taxon>
    </lineage>
</organism>
<dbReference type="EMBL" id="KN838691">
    <property type="protein sequence ID" value="KIJ97499.1"/>
    <property type="molecule type" value="Genomic_DNA"/>
</dbReference>
<reference evidence="1 2" key="1">
    <citation type="submission" date="2014-04" db="EMBL/GenBank/DDBJ databases">
        <authorList>
            <consortium name="DOE Joint Genome Institute"/>
            <person name="Kuo A."/>
            <person name="Kohler A."/>
            <person name="Nagy L.G."/>
            <person name="Floudas D."/>
            <person name="Copeland A."/>
            <person name="Barry K.W."/>
            <person name="Cichocki N."/>
            <person name="Veneault-Fourrey C."/>
            <person name="LaButti K."/>
            <person name="Lindquist E.A."/>
            <person name="Lipzen A."/>
            <person name="Lundell T."/>
            <person name="Morin E."/>
            <person name="Murat C."/>
            <person name="Sun H."/>
            <person name="Tunlid A."/>
            <person name="Henrissat B."/>
            <person name="Grigoriev I.V."/>
            <person name="Hibbett D.S."/>
            <person name="Martin F."/>
            <person name="Nordberg H.P."/>
            <person name="Cantor M.N."/>
            <person name="Hua S.X."/>
        </authorList>
    </citation>
    <scope>NUCLEOTIDE SEQUENCE [LARGE SCALE GENOMIC DNA]</scope>
    <source>
        <strain evidence="1 2">LaAM-08-1</strain>
    </source>
</reference>
<reference evidence="2" key="2">
    <citation type="submission" date="2015-01" db="EMBL/GenBank/DDBJ databases">
        <title>Evolutionary Origins and Diversification of the Mycorrhizal Mutualists.</title>
        <authorList>
            <consortium name="DOE Joint Genome Institute"/>
            <consortium name="Mycorrhizal Genomics Consortium"/>
            <person name="Kohler A."/>
            <person name="Kuo A."/>
            <person name="Nagy L.G."/>
            <person name="Floudas D."/>
            <person name="Copeland A."/>
            <person name="Barry K.W."/>
            <person name="Cichocki N."/>
            <person name="Veneault-Fourrey C."/>
            <person name="LaButti K."/>
            <person name="Lindquist E.A."/>
            <person name="Lipzen A."/>
            <person name="Lundell T."/>
            <person name="Morin E."/>
            <person name="Murat C."/>
            <person name="Riley R."/>
            <person name="Ohm R."/>
            <person name="Sun H."/>
            <person name="Tunlid A."/>
            <person name="Henrissat B."/>
            <person name="Grigoriev I.V."/>
            <person name="Hibbett D.S."/>
            <person name="Martin F."/>
        </authorList>
    </citation>
    <scope>NUCLEOTIDE SEQUENCE [LARGE SCALE GENOMIC DNA]</scope>
    <source>
        <strain evidence="2">LaAM-08-1</strain>
    </source>
</reference>
<proteinExistence type="predicted"/>
<protein>
    <submittedName>
        <fullName evidence="1">Uncharacterized protein</fullName>
    </submittedName>
</protein>
<dbReference type="Proteomes" id="UP000054477">
    <property type="component" value="Unassembled WGS sequence"/>
</dbReference>
<evidence type="ECO:0000313" key="2">
    <source>
        <dbReference type="Proteomes" id="UP000054477"/>
    </source>
</evidence>
<name>A0A0C9WLS7_9AGAR</name>